<comment type="caution">
    <text evidence="2">The sequence shown here is derived from an EMBL/GenBank/DDBJ whole genome shotgun (WGS) entry which is preliminary data.</text>
</comment>
<feature type="transmembrane region" description="Helical" evidence="1">
    <location>
        <begin position="102"/>
        <end position="132"/>
    </location>
</feature>
<keyword evidence="1" id="KW-0812">Transmembrane</keyword>
<organism evidence="2 3">
    <name type="scientific">Lactobacillus crispatus</name>
    <dbReference type="NCBI Taxonomy" id="47770"/>
    <lineage>
        <taxon>Bacteria</taxon>
        <taxon>Bacillati</taxon>
        <taxon>Bacillota</taxon>
        <taxon>Bacilli</taxon>
        <taxon>Lactobacillales</taxon>
        <taxon>Lactobacillaceae</taxon>
        <taxon>Lactobacillus</taxon>
    </lineage>
</organism>
<reference evidence="2" key="2">
    <citation type="submission" date="2021-09" db="EMBL/GenBank/DDBJ databases">
        <authorList>
            <person name="Gilroy R."/>
        </authorList>
    </citation>
    <scope>NUCLEOTIDE SEQUENCE</scope>
    <source>
        <strain evidence="2">CHK194-22301</strain>
    </source>
</reference>
<dbReference type="Proteomes" id="UP000784793">
    <property type="component" value="Unassembled WGS sequence"/>
</dbReference>
<sequence length="134" mass="15397">MLKIINYTLLGINYLLVANTIWSIEIGFNAIVQHRPLNRYVKDNWKSPLLIIFLLALLSLVGISSNRFGNNVYLASLILLVFEGLIALDYHRMLKKYITDSWYVFSFNIQMLIAILTAIMIVFVIVASLVLIEF</sequence>
<proteinExistence type="predicted"/>
<evidence type="ECO:0000313" key="2">
    <source>
        <dbReference type="EMBL" id="HJF09859.1"/>
    </source>
</evidence>
<gene>
    <name evidence="2" type="ORF">K8V23_03530</name>
</gene>
<dbReference type="EMBL" id="DYXB01000055">
    <property type="protein sequence ID" value="HJF09859.1"/>
    <property type="molecule type" value="Genomic_DNA"/>
</dbReference>
<name>A0A921FI42_9LACO</name>
<keyword evidence="1" id="KW-0472">Membrane</keyword>
<keyword evidence="1" id="KW-1133">Transmembrane helix</keyword>
<feature type="transmembrane region" description="Helical" evidence="1">
    <location>
        <begin position="71"/>
        <end position="90"/>
    </location>
</feature>
<feature type="transmembrane region" description="Helical" evidence="1">
    <location>
        <begin position="12"/>
        <end position="32"/>
    </location>
</feature>
<protein>
    <submittedName>
        <fullName evidence="2">Uncharacterized protein</fullName>
    </submittedName>
</protein>
<feature type="transmembrane region" description="Helical" evidence="1">
    <location>
        <begin position="44"/>
        <end position="65"/>
    </location>
</feature>
<evidence type="ECO:0000256" key="1">
    <source>
        <dbReference type="SAM" id="Phobius"/>
    </source>
</evidence>
<reference evidence="2" key="1">
    <citation type="journal article" date="2021" name="PeerJ">
        <title>Extensive microbial diversity within the chicken gut microbiome revealed by metagenomics and culture.</title>
        <authorList>
            <person name="Gilroy R."/>
            <person name="Ravi A."/>
            <person name="Getino M."/>
            <person name="Pursley I."/>
            <person name="Horton D.L."/>
            <person name="Alikhan N.F."/>
            <person name="Baker D."/>
            <person name="Gharbi K."/>
            <person name="Hall N."/>
            <person name="Watson M."/>
            <person name="Adriaenssens E.M."/>
            <person name="Foster-Nyarko E."/>
            <person name="Jarju S."/>
            <person name="Secka A."/>
            <person name="Antonio M."/>
            <person name="Oren A."/>
            <person name="Chaudhuri R.R."/>
            <person name="La Ragione R."/>
            <person name="Hildebrand F."/>
            <person name="Pallen M.J."/>
        </authorList>
    </citation>
    <scope>NUCLEOTIDE SEQUENCE</scope>
    <source>
        <strain evidence="2">CHK194-22301</strain>
    </source>
</reference>
<evidence type="ECO:0000313" key="3">
    <source>
        <dbReference type="Proteomes" id="UP000784793"/>
    </source>
</evidence>
<accession>A0A921FI42</accession>
<dbReference type="AlphaFoldDB" id="A0A921FI42"/>